<proteinExistence type="predicted"/>
<evidence type="ECO:0000256" key="1">
    <source>
        <dbReference type="SAM" id="Phobius"/>
    </source>
</evidence>
<reference evidence="2 3" key="1">
    <citation type="submission" date="2016-07" db="EMBL/GenBank/DDBJ databases">
        <authorList>
            <person name="Townsley L."/>
            <person name="Shank E.A."/>
        </authorList>
    </citation>
    <scope>NUCLEOTIDE SEQUENCE [LARGE SCALE GENOMIC DNA]</scope>
    <source>
        <strain evidence="2 3">CH01</strain>
    </source>
</reference>
<comment type="caution">
    <text evidence="2">The sequence shown here is derived from an EMBL/GenBank/DDBJ whole genome shotgun (WGS) entry which is preliminary data.</text>
</comment>
<evidence type="ECO:0000313" key="3">
    <source>
        <dbReference type="Proteomes" id="UP000094580"/>
    </source>
</evidence>
<accession>A0ABX2ZPL5</accession>
<feature type="transmembrane region" description="Helical" evidence="1">
    <location>
        <begin position="87"/>
        <end position="109"/>
    </location>
</feature>
<dbReference type="RefSeq" id="WP_069034303.1">
    <property type="nucleotide sequence ID" value="NZ_MDKC01000023.1"/>
</dbReference>
<name>A0ABX2ZPL5_9BACI</name>
<keyword evidence="1" id="KW-0812">Transmembrane</keyword>
<feature type="transmembrane region" description="Helical" evidence="1">
    <location>
        <begin position="53"/>
        <end position="75"/>
    </location>
</feature>
<dbReference type="Proteomes" id="UP000094580">
    <property type="component" value="Unassembled WGS sequence"/>
</dbReference>
<keyword evidence="1" id="KW-0472">Membrane</keyword>
<gene>
    <name evidence="2" type="ORF">BED47_07780</name>
</gene>
<keyword evidence="1" id="KW-1133">Transmembrane helix</keyword>
<evidence type="ECO:0000313" key="2">
    <source>
        <dbReference type="EMBL" id="ODG91543.1"/>
    </source>
</evidence>
<organism evidence="2 3">
    <name type="scientific">Gottfriedia luciferensis</name>
    <dbReference type="NCBI Taxonomy" id="178774"/>
    <lineage>
        <taxon>Bacteria</taxon>
        <taxon>Bacillati</taxon>
        <taxon>Bacillota</taxon>
        <taxon>Bacilli</taxon>
        <taxon>Bacillales</taxon>
        <taxon>Bacillaceae</taxon>
        <taxon>Gottfriedia</taxon>
    </lineage>
</organism>
<sequence length="148" mass="17652">MENNKKKYKSFILIYLLLTSISMAIPFSILIQLEPNQPETIKLTNFESLFVFPFYLTFVLFPYTFLVYLASYLVKLIINRFIEKMRFLFDILIFSTISIFSIFFLPINIQNLIFKTEYNYLINPYLIIPFLGAITISFLEKKKYFIPS</sequence>
<keyword evidence="3" id="KW-1185">Reference proteome</keyword>
<dbReference type="EMBL" id="MDKC01000023">
    <property type="protein sequence ID" value="ODG91543.1"/>
    <property type="molecule type" value="Genomic_DNA"/>
</dbReference>
<feature type="transmembrane region" description="Helical" evidence="1">
    <location>
        <begin position="121"/>
        <end position="139"/>
    </location>
</feature>
<protein>
    <submittedName>
        <fullName evidence="2">Uncharacterized protein</fullName>
    </submittedName>
</protein>
<feature type="transmembrane region" description="Helical" evidence="1">
    <location>
        <begin position="12"/>
        <end position="33"/>
    </location>
</feature>